<feature type="region of interest" description="Disordered" evidence="13">
    <location>
        <begin position="274"/>
        <end position="329"/>
    </location>
</feature>
<dbReference type="Gene3D" id="1.20.900.10">
    <property type="entry name" value="Dbl homology (DH) domain"/>
    <property type="match status" value="1"/>
</dbReference>
<evidence type="ECO:0000256" key="5">
    <source>
        <dbReference type="ARBA" id="ARBA00022658"/>
    </source>
</evidence>
<dbReference type="PROSITE" id="PS50003">
    <property type="entry name" value="PH_DOMAIN"/>
    <property type="match status" value="2"/>
</dbReference>
<feature type="domain" description="FYVE-type" evidence="16">
    <location>
        <begin position="843"/>
        <end position="903"/>
    </location>
</feature>
<feature type="compositionally biased region" description="Pro residues" evidence="13">
    <location>
        <begin position="128"/>
        <end position="137"/>
    </location>
</feature>
<evidence type="ECO:0000256" key="12">
    <source>
        <dbReference type="PROSITE-ProRule" id="PRU00091"/>
    </source>
</evidence>
<dbReference type="Ensembl" id="ENSMMOT00000013069.1">
    <property type="protein sequence ID" value="ENSMMOP00000012857.1"/>
    <property type="gene ID" value="ENSMMOG00000009881.1"/>
</dbReference>
<evidence type="ECO:0000256" key="8">
    <source>
        <dbReference type="ARBA" id="ARBA00022771"/>
    </source>
</evidence>
<dbReference type="OMA" id="QQRWMDV"/>
<dbReference type="InterPro" id="IPR000219">
    <property type="entry name" value="DH_dom"/>
</dbReference>
<dbReference type="Pfam" id="PF00169">
    <property type="entry name" value="PH"/>
    <property type="match status" value="2"/>
</dbReference>
<keyword evidence="18" id="KW-1185">Reference proteome</keyword>
<dbReference type="AlphaFoldDB" id="A0A3Q3WKJ3"/>
<keyword evidence="4" id="KW-0597">Phosphoprotein</keyword>
<name>A0A3Q3WKJ3_MOLML</name>
<feature type="domain" description="PH" evidence="14">
    <location>
        <begin position="933"/>
        <end position="1034"/>
    </location>
</feature>
<dbReference type="Pfam" id="PF00621">
    <property type="entry name" value="RhoGEF"/>
    <property type="match status" value="1"/>
</dbReference>
<feature type="region of interest" description="Disordered" evidence="13">
    <location>
        <begin position="60"/>
        <end position="93"/>
    </location>
</feature>
<dbReference type="GO" id="GO:0007010">
    <property type="term" value="P:cytoskeleton organization"/>
    <property type="evidence" value="ECO:0007669"/>
    <property type="project" value="TreeGrafter"/>
</dbReference>
<dbReference type="SMART" id="SM00233">
    <property type="entry name" value="PH"/>
    <property type="match status" value="2"/>
</dbReference>
<dbReference type="InterPro" id="IPR001849">
    <property type="entry name" value="PH_domain"/>
</dbReference>
<dbReference type="GO" id="GO:0046847">
    <property type="term" value="P:filopodium assembly"/>
    <property type="evidence" value="ECO:0007669"/>
    <property type="project" value="TreeGrafter"/>
</dbReference>
<proteinExistence type="predicted"/>
<dbReference type="PROSITE" id="PS50178">
    <property type="entry name" value="ZF_FYVE"/>
    <property type="match status" value="1"/>
</dbReference>
<dbReference type="GO" id="GO:0008270">
    <property type="term" value="F:zinc ion binding"/>
    <property type="evidence" value="ECO:0007669"/>
    <property type="project" value="UniProtKB-KW"/>
</dbReference>
<evidence type="ECO:0000256" key="7">
    <source>
        <dbReference type="ARBA" id="ARBA00022737"/>
    </source>
</evidence>
<feature type="region of interest" description="Disordered" evidence="13">
    <location>
        <begin position="370"/>
        <end position="419"/>
    </location>
</feature>
<protein>
    <submittedName>
        <fullName evidence="17">Uncharacterized protein</fullName>
    </submittedName>
</protein>
<dbReference type="InterPro" id="IPR035899">
    <property type="entry name" value="DBL_dom_sf"/>
</dbReference>
<keyword evidence="10" id="KW-0206">Cytoskeleton</keyword>
<feature type="compositionally biased region" description="Low complexity" evidence="13">
    <location>
        <begin position="114"/>
        <end position="127"/>
    </location>
</feature>
<keyword evidence="6" id="KW-0479">Metal-binding</keyword>
<keyword evidence="8 12" id="KW-0863">Zinc-finger</keyword>
<feature type="compositionally biased region" description="Basic and acidic residues" evidence="13">
    <location>
        <begin position="299"/>
        <end position="324"/>
    </location>
</feature>
<feature type="region of interest" description="Disordered" evidence="13">
    <location>
        <begin position="107"/>
        <end position="139"/>
    </location>
</feature>
<dbReference type="PANTHER" id="PTHR12673:SF79">
    <property type="entry name" value="FYVE, RHOGEF AND PH DOMAIN-CONTAINING PROTEIN 1"/>
    <property type="match status" value="1"/>
</dbReference>
<dbReference type="Pfam" id="PF01363">
    <property type="entry name" value="FYVE"/>
    <property type="match status" value="1"/>
</dbReference>
<feature type="domain" description="PH" evidence="14">
    <location>
        <begin position="702"/>
        <end position="801"/>
    </location>
</feature>
<accession>A0A3Q3WKJ3</accession>
<reference evidence="17" key="1">
    <citation type="submission" date="2025-08" db="UniProtKB">
        <authorList>
            <consortium name="Ensembl"/>
        </authorList>
    </citation>
    <scope>IDENTIFICATION</scope>
</reference>
<dbReference type="CDD" id="cd00160">
    <property type="entry name" value="RhoGEF"/>
    <property type="match status" value="1"/>
</dbReference>
<feature type="compositionally biased region" description="Low complexity" evidence="13">
    <location>
        <begin position="73"/>
        <end position="89"/>
    </location>
</feature>
<dbReference type="FunFam" id="2.30.29.30:FF:000102">
    <property type="entry name" value="FYVE, RhoGEF and PH domain-containing protein 4"/>
    <property type="match status" value="1"/>
</dbReference>
<dbReference type="SMART" id="SM00064">
    <property type="entry name" value="FYVE"/>
    <property type="match status" value="1"/>
</dbReference>
<dbReference type="GO" id="GO:0005737">
    <property type="term" value="C:cytoplasm"/>
    <property type="evidence" value="ECO:0007669"/>
    <property type="project" value="TreeGrafter"/>
</dbReference>
<evidence type="ECO:0000256" key="2">
    <source>
        <dbReference type="ARBA" id="ARBA00004316"/>
    </source>
</evidence>
<evidence type="ECO:0000256" key="9">
    <source>
        <dbReference type="ARBA" id="ARBA00022833"/>
    </source>
</evidence>
<dbReference type="InterPro" id="IPR013083">
    <property type="entry name" value="Znf_RING/FYVE/PHD"/>
</dbReference>
<evidence type="ECO:0000256" key="3">
    <source>
        <dbReference type="ARBA" id="ARBA00022490"/>
    </source>
</evidence>
<evidence type="ECO:0000256" key="4">
    <source>
        <dbReference type="ARBA" id="ARBA00022553"/>
    </source>
</evidence>
<feature type="compositionally biased region" description="Acidic residues" evidence="13">
    <location>
        <begin position="1047"/>
        <end position="1065"/>
    </location>
</feature>
<dbReference type="FunFam" id="1.20.900.10:FF:000013">
    <property type="entry name" value="FYVE, RhoGEF and PH domain-containing protein 4"/>
    <property type="match status" value="1"/>
</dbReference>
<evidence type="ECO:0000259" key="14">
    <source>
        <dbReference type="PROSITE" id="PS50003"/>
    </source>
</evidence>
<dbReference type="InterPro" id="IPR017455">
    <property type="entry name" value="Znf_FYVE-rel"/>
</dbReference>
<sequence>MDHCRPLIGREYHGHCCAHERKAVCECCLHATLICASSGPSSSSSPSLLTKSLALEPPCSPCGHQGALDSDDPQQPSSDPGPSSSSSGPASLVGGAELTERRGSANGLLLVNDTGPPELPATTTTPPSKRPPLPGPKPQSNELYSNVNILFYVIKLFSFLSCLQQSLQSPPTSSNSWELPGHAYELQTNRYHLPRPADPCRRTPEGAGPPRLMVTALPPPHVSFCLLRSLSGELRLVRVKVMSCLELYVDCGRLFSRSEQIIVVPDITGGALCPRLPDPPSTVSSSQPSSPPALPPSDEEPRPDLKAQHDVTERAEGEEGGGDHDGEDDEDYELAAACCDDLHQKRLSMESGYSASEKHLEDDVIAVEMREQQQDQPSLLDQSELPSERLSLPSSQTDGKLANRDSGIDSISSPSHSEELCFSSVDDGGVAYSCSPALLPRLSSSSSYAGEGEEGDARGGARRRRDFSEEGDSDLEEEELSVQQRVFNIANELLHTEIAYVSKLHLLDRVFCARLLEEARSRSSFPCDVVQGIFSNICSIYCFHQQFLLPALQKRMEEWDSNPRIGDILQKLAPFLKMYGEYVKNFDRAMELVNTWMERSAQFKIIIQEIQREERCGNLTLQHHMLEPVQRIPRYELLLKDYLHRLPEDAPDHRDAQKSLELIATAAEHSNAAIRKMERMRKLLKVYELLGGEEDIVNPTNELIKEGHILKLSNKNGTSQDRYLILFNDRLLYCVPKLRLIGQKYGVRARIDVDGMELKETSSVAVPRTFLVSGKQRSLELQARTEEEKKDWIQAIQATIQRHEQTVESFRHLNCSLRDDESTPPHSPSCVELGKRAPTPIREKEVTLCMKCQEPFNSITKRRHHCKACGHVVCGKCSEFRARLSYDNNRTNRVCVDCYTMLVGASPSPGTLPSSANRRRSILEKQASLAAENSVICSFLHHMEKGGGRGWQKAWFVIPENEPLVLYIYGAPQDVKAQRSMPLIGFEVSLPESCDRLERRHAFKISQSHLTLFFSAEGEELQQRWMDVLARAGRGEEHLVHRPIVESLEEEGEEVDADAAEGENT</sequence>
<feature type="region of interest" description="Disordered" evidence="13">
    <location>
        <begin position="444"/>
        <end position="477"/>
    </location>
</feature>
<dbReference type="Gene3D" id="3.30.40.10">
    <property type="entry name" value="Zinc/RING finger domain, C3HC4 (zinc finger)"/>
    <property type="match status" value="1"/>
</dbReference>
<keyword evidence="3" id="KW-0963">Cytoplasm</keyword>
<dbReference type="Gene3D" id="2.30.29.30">
    <property type="entry name" value="Pleckstrin-homology domain (PH domain)/Phosphotyrosine-binding domain (PTB)"/>
    <property type="match status" value="2"/>
</dbReference>
<comment type="subcellular location">
    <subcellularLocation>
        <location evidence="2">Cell projection</location>
    </subcellularLocation>
    <subcellularLocation>
        <location evidence="1">Cytoplasm</location>
        <location evidence="1">Cytoskeleton</location>
    </subcellularLocation>
</comment>
<evidence type="ECO:0000256" key="13">
    <source>
        <dbReference type="SAM" id="MobiDB-lite"/>
    </source>
</evidence>
<dbReference type="SUPFAM" id="SSF50729">
    <property type="entry name" value="PH domain-like"/>
    <property type="match status" value="2"/>
</dbReference>
<dbReference type="GO" id="GO:0005856">
    <property type="term" value="C:cytoskeleton"/>
    <property type="evidence" value="ECO:0007669"/>
    <property type="project" value="UniProtKB-SubCell"/>
</dbReference>
<dbReference type="PROSITE" id="PS50010">
    <property type="entry name" value="DH_2"/>
    <property type="match status" value="1"/>
</dbReference>
<evidence type="ECO:0000256" key="10">
    <source>
        <dbReference type="ARBA" id="ARBA00023212"/>
    </source>
</evidence>
<dbReference type="InterPro" id="IPR011993">
    <property type="entry name" value="PH-like_dom_sf"/>
</dbReference>
<dbReference type="CDD" id="cd15741">
    <property type="entry name" value="FYVE_FGD1_2_4"/>
    <property type="match status" value="1"/>
</dbReference>
<feature type="compositionally biased region" description="Low complexity" evidence="13">
    <location>
        <begin position="374"/>
        <end position="395"/>
    </location>
</feature>
<dbReference type="GO" id="GO:0005085">
    <property type="term" value="F:guanyl-nucleotide exchange factor activity"/>
    <property type="evidence" value="ECO:0007669"/>
    <property type="project" value="UniProtKB-KW"/>
</dbReference>
<evidence type="ECO:0000259" key="15">
    <source>
        <dbReference type="PROSITE" id="PS50010"/>
    </source>
</evidence>
<evidence type="ECO:0000313" key="17">
    <source>
        <dbReference type="Ensembl" id="ENSMMOP00000012857.1"/>
    </source>
</evidence>
<dbReference type="STRING" id="94237.ENSMMOP00000012857"/>
<dbReference type="PANTHER" id="PTHR12673">
    <property type="entry name" value="FACIOGENITAL DYSPLASIA PROTEIN"/>
    <property type="match status" value="1"/>
</dbReference>
<dbReference type="SMART" id="SM00325">
    <property type="entry name" value="RhoGEF"/>
    <property type="match status" value="1"/>
</dbReference>
<reference evidence="17" key="2">
    <citation type="submission" date="2025-09" db="UniProtKB">
        <authorList>
            <consortium name="Ensembl"/>
        </authorList>
    </citation>
    <scope>IDENTIFICATION</scope>
</reference>
<feature type="domain" description="DH" evidence="15">
    <location>
        <begin position="485"/>
        <end position="673"/>
    </location>
</feature>
<dbReference type="InterPro" id="IPR051092">
    <property type="entry name" value="FYVE_RhoGEF_PH"/>
</dbReference>
<dbReference type="FunFam" id="3.30.40.10:FF:000061">
    <property type="entry name" value="FYVE, RhoGEF and PH domain containing 1"/>
    <property type="match status" value="1"/>
</dbReference>
<keyword evidence="5" id="KW-0344">Guanine-nucleotide releasing factor</keyword>
<feature type="region of interest" description="Disordered" evidence="13">
    <location>
        <begin position="1046"/>
        <end position="1065"/>
    </location>
</feature>
<dbReference type="SUPFAM" id="SSF48065">
    <property type="entry name" value="DBL homology domain (DH-domain)"/>
    <property type="match status" value="1"/>
</dbReference>
<evidence type="ECO:0000259" key="16">
    <source>
        <dbReference type="PROSITE" id="PS50178"/>
    </source>
</evidence>
<keyword evidence="11" id="KW-0966">Cell projection</keyword>
<dbReference type="InterPro" id="IPR000306">
    <property type="entry name" value="Znf_FYVE"/>
</dbReference>
<evidence type="ECO:0000256" key="1">
    <source>
        <dbReference type="ARBA" id="ARBA00004245"/>
    </source>
</evidence>
<keyword evidence="9" id="KW-0862">Zinc</keyword>
<dbReference type="Proteomes" id="UP000261620">
    <property type="component" value="Unplaced"/>
</dbReference>
<dbReference type="GO" id="GO:0042995">
    <property type="term" value="C:cell projection"/>
    <property type="evidence" value="ECO:0007669"/>
    <property type="project" value="UniProtKB-SubCell"/>
</dbReference>
<evidence type="ECO:0000313" key="18">
    <source>
        <dbReference type="Proteomes" id="UP000261620"/>
    </source>
</evidence>
<evidence type="ECO:0000256" key="6">
    <source>
        <dbReference type="ARBA" id="ARBA00022723"/>
    </source>
</evidence>
<dbReference type="InterPro" id="IPR035941">
    <property type="entry name" value="FGD1-4_PH2"/>
</dbReference>
<keyword evidence="7" id="KW-0677">Repeat</keyword>
<dbReference type="CDD" id="cd13236">
    <property type="entry name" value="PH2_FGD1-4"/>
    <property type="match status" value="1"/>
</dbReference>
<evidence type="ECO:0000256" key="11">
    <source>
        <dbReference type="ARBA" id="ARBA00023273"/>
    </source>
</evidence>
<organism evidence="17 18">
    <name type="scientific">Mola mola</name>
    <name type="common">Ocean sunfish</name>
    <name type="synonym">Tetraodon mola</name>
    <dbReference type="NCBI Taxonomy" id="94237"/>
    <lineage>
        <taxon>Eukaryota</taxon>
        <taxon>Metazoa</taxon>
        <taxon>Chordata</taxon>
        <taxon>Craniata</taxon>
        <taxon>Vertebrata</taxon>
        <taxon>Euteleostomi</taxon>
        <taxon>Actinopterygii</taxon>
        <taxon>Neopterygii</taxon>
        <taxon>Teleostei</taxon>
        <taxon>Neoteleostei</taxon>
        <taxon>Acanthomorphata</taxon>
        <taxon>Eupercaria</taxon>
        <taxon>Tetraodontiformes</taxon>
        <taxon>Molidae</taxon>
        <taxon>Mola</taxon>
    </lineage>
</organism>